<feature type="region of interest" description="Disordered" evidence="1">
    <location>
        <begin position="50"/>
        <end position="74"/>
    </location>
</feature>
<dbReference type="EMBL" id="FXWG01000001">
    <property type="protein sequence ID" value="SMQ57737.1"/>
    <property type="molecule type" value="Genomic_DNA"/>
</dbReference>
<sequence>MGCGETGDLRRFRRVVFRNMCARSFAESHMRQKFISTLAIGTAFALSACGGGETPNPDPTESEQATQTRPADEPSLVTVEGRIEEGTECPILRTPDGEVYALSLGEADFGPGDYVRFTGEEADASFCMEGQATLIPENIEQIEPPARDRDPARSGGIALTEDYLIGSWVAKGVDANCDDPDFTVSKSPGALVMEADISRHDRSAAIALGDYPRLVLDEPMDDLPMEARGPDGVAILRPATDAAYDPVSIGSATIKGDGVVFVKCSD</sequence>
<organism evidence="2 3">
    <name type="scientific">Altererythrobacter xiamenensis</name>
    <dbReference type="NCBI Taxonomy" id="1316679"/>
    <lineage>
        <taxon>Bacteria</taxon>
        <taxon>Pseudomonadati</taxon>
        <taxon>Pseudomonadota</taxon>
        <taxon>Alphaproteobacteria</taxon>
        <taxon>Sphingomonadales</taxon>
        <taxon>Erythrobacteraceae</taxon>
        <taxon>Altererythrobacter</taxon>
    </lineage>
</organism>
<dbReference type="InterPro" id="IPR043856">
    <property type="entry name" value="DUF5818"/>
</dbReference>
<proteinExistence type="predicted"/>
<keyword evidence="3" id="KW-1185">Reference proteome</keyword>
<dbReference type="Pfam" id="PF19135">
    <property type="entry name" value="DUF5818"/>
    <property type="match status" value="1"/>
</dbReference>
<evidence type="ECO:0000313" key="2">
    <source>
        <dbReference type="EMBL" id="SMQ57737.1"/>
    </source>
</evidence>
<evidence type="ECO:0000313" key="3">
    <source>
        <dbReference type="Proteomes" id="UP000194420"/>
    </source>
</evidence>
<gene>
    <name evidence="2" type="ORF">SAMN06297468_0033</name>
</gene>
<dbReference type="Proteomes" id="UP000194420">
    <property type="component" value="Unassembled WGS sequence"/>
</dbReference>
<accession>A0A1Y6E4M8</accession>
<protein>
    <submittedName>
        <fullName evidence="2">Uncharacterized protein</fullName>
    </submittedName>
</protein>
<reference evidence="3" key="1">
    <citation type="submission" date="2017-04" db="EMBL/GenBank/DDBJ databases">
        <authorList>
            <person name="Varghese N."/>
            <person name="Submissions S."/>
        </authorList>
    </citation>
    <scope>NUCLEOTIDE SEQUENCE [LARGE SCALE GENOMIC DNA]</scope>
</reference>
<dbReference type="AlphaFoldDB" id="A0A1Y6E4M8"/>
<evidence type="ECO:0000256" key="1">
    <source>
        <dbReference type="SAM" id="MobiDB-lite"/>
    </source>
</evidence>
<name>A0A1Y6E4M8_9SPHN</name>